<evidence type="ECO:0000313" key="4">
    <source>
        <dbReference type="Proteomes" id="UP000198405"/>
    </source>
</evidence>
<dbReference type="GO" id="GO:0004803">
    <property type="term" value="F:transposase activity"/>
    <property type="evidence" value="ECO:0007669"/>
    <property type="project" value="InterPro"/>
</dbReference>
<keyword evidence="4" id="KW-1185">Reference proteome</keyword>
<dbReference type="SUPFAM" id="SSF143422">
    <property type="entry name" value="Transposase IS200-like"/>
    <property type="match status" value="1"/>
</dbReference>
<gene>
    <name evidence="2" type="ORF">SAMN06265340_104136</name>
    <name evidence="3" type="ORF">SAMN06265340_104144</name>
</gene>
<dbReference type="EMBL" id="FZOB01000004">
    <property type="protein sequence ID" value="SNR73822.1"/>
    <property type="molecule type" value="Genomic_DNA"/>
</dbReference>
<dbReference type="Pfam" id="PF01797">
    <property type="entry name" value="Y1_Tnp"/>
    <property type="match status" value="1"/>
</dbReference>
<accession>A0A238YRF7</accession>
<evidence type="ECO:0000259" key="1">
    <source>
        <dbReference type="SMART" id="SM01321"/>
    </source>
</evidence>
<dbReference type="EMBL" id="FZOB01000004">
    <property type="protein sequence ID" value="SNR73725.1"/>
    <property type="molecule type" value="Genomic_DNA"/>
</dbReference>
<dbReference type="InterPro" id="IPR002686">
    <property type="entry name" value="Transposase_17"/>
</dbReference>
<feature type="domain" description="Transposase IS200-like" evidence="1">
    <location>
        <begin position="12"/>
        <end position="132"/>
    </location>
</feature>
<dbReference type="NCBIfam" id="NF033573">
    <property type="entry name" value="transpos_IS200"/>
    <property type="match status" value="1"/>
</dbReference>
<dbReference type="SMART" id="SM01321">
    <property type="entry name" value="Y1_Tnp"/>
    <property type="match status" value="1"/>
</dbReference>
<dbReference type="AlphaFoldDB" id="A0A238YRF7"/>
<name>A0A238YRF7_9BACT</name>
<dbReference type="InterPro" id="IPR036515">
    <property type="entry name" value="Transposase_17_sf"/>
</dbReference>
<dbReference type="GO" id="GO:0003677">
    <property type="term" value="F:DNA binding"/>
    <property type="evidence" value="ECO:0007669"/>
    <property type="project" value="InterPro"/>
</dbReference>
<sequence length="135" mass="15913">MEYKLDKGCHSVYSLQFHLVLVVKYRKKVLIGKLAERLKEIVVEVAEHFGIEIIEQETDKDHIHILFSSRPTVMLSRFVNSLKSVTSRKLRREFPEVMRKELWGGKFWSPSYFIATTGQVKLEDIKRYVQSQGRK</sequence>
<dbReference type="GO" id="GO:0006313">
    <property type="term" value="P:DNA transposition"/>
    <property type="evidence" value="ECO:0007669"/>
    <property type="project" value="InterPro"/>
</dbReference>
<dbReference type="OrthoDB" id="9798161at2"/>
<evidence type="ECO:0000313" key="3">
    <source>
        <dbReference type="EMBL" id="SNR73822.1"/>
    </source>
</evidence>
<dbReference type="Gene3D" id="3.30.70.1290">
    <property type="entry name" value="Transposase IS200-like"/>
    <property type="match status" value="1"/>
</dbReference>
<dbReference type="RefSeq" id="WP_089322882.1">
    <property type="nucleotide sequence ID" value="NZ_FZOB01000004.1"/>
</dbReference>
<dbReference type="PANTHER" id="PTHR33360:SF4">
    <property type="entry name" value="TRANSPOSASE IS200-LIKE PROTEIN"/>
    <property type="match status" value="1"/>
</dbReference>
<reference evidence="4" key="1">
    <citation type="submission" date="2017-06" db="EMBL/GenBank/DDBJ databases">
        <authorList>
            <person name="Varghese N."/>
            <person name="Submissions S."/>
        </authorList>
    </citation>
    <scope>NUCLEOTIDE SEQUENCE [LARGE SCALE GENOMIC DNA]</scope>
    <source>
        <strain evidence="4">DSM 15668</strain>
    </source>
</reference>
<proteinExistence type="predicted"/>
<protein>
    <submittedName>
        <fullName evidence="2">Putative transposase</fullName>
    </submittedName>
</protein>
<evidence type="ECO:0000313" key="2">
    <source>
        <dbReference type="EMBL" id="SNR73725.1"/>
    </source>
</evidence>
<dbReference type="PANTHER" id="PTHR33360">
    <property type="entry name" value="TRANSPOSASE FOR INSERTION SEQUENCE ELEMENT IS200"/>
    <property type="match status" value="1"/>
</dbReference>
<dbReference type="Proteomes" id="UP000198405">
    <property type="component" value="Unassembled WGS sequence"/>
</dbReference>
<organism evidence="2 4">
    <name type="scientific">Desulfurobacterium atlanticum</name>
    <dbReference type="NCBI Taxonomy" id="240169"/>
    <lineage>
        <taxon>Bacteria</taxon>
        <taxon>Pseudomonadati</taxon>
        <taxon>Aquificota</taxon>
        <taxon>Aquificia</taxon>
        <taxon>Desulfurobacteriales</taxon>
        <taxon>Desulfurobacteriaceae</taxon>
        <taxon>Desulfurobacterium</taxon>
    </lineage>
</organism>
<reference evidence="2" key="2">
    <citation type="submission" date="2017-06" db="EMBL/GenBank/DDBJ databases">
        <authorList>
            <person name="Kim H.J."/>
            <person name="Triplett B.A."/>
        </authorList>
    </citation>
    <scope>NUCLEOTIDE SEQUENCE [LARGE SCALE GENOMIC DNA]</scope>
    <source>
        <strain evidence="2">DSM 15668</strain>
    </source>
</reference>